<dbReference type="Proteomes" id="UP000237000">
    <property type="component" value="Unassembled WGS sequence"/>
</dbReference>
<gene>
    <name evidence="6" type="ORF">TorRG33x02_246580</name>
</gene>
<evidence type="ECO:0000313" key="6">
    <source>
        <dbReference type="EMBL" id="PON74622.1"/>
    </source>
</evidence>
<dbReference type="OrthoDB" id="10331940at2759"/>
<comment type="subcellular location">
    <subcellularLocation>
        <location evidence="1">Membrane</location>
    </subcellularLocation>
</comment>
<sequence length="508" mass="58694">MNPHHETNPHSYGDPKQQVEVVNPRHETDPDMHARSPRSPQHQAPVPLALLPFHLRDQTHQPLRPHHQDQPYGSLAPHREGHFRLPYGAEPRHEGRPPHYPPLLPRQQRGRHTRDWAPGVPPLLIPRHHGPDHLTEPLQQHGHDQYYQHFQPQTERFPRDLLGTVPLQPKEDEDQVPDPDLIKAIIEKRHPETNPHFDRKPEPQVPHPETNPHFLRSTQPPAEDQDLRRPQPRPGWLRPLRAEHPPRDPVLAVQVPEDQDHDHDQVLTTKVTKAPLQPRDLVAQPHQPRPYQQRYRRQTLEAPYDRQLVRQKRVHPCAACSAVIFCVFLTLAALAVFIIYLIFRRWGPRFEVSTVTTLNGLNLTTKGGLLSANLTLVTNFTNPNKKAGVDFKHIVVELYFGTTIIAAKNIEPDLSAPKGGTRSVEVDMVASGVQLSEVENEIRRLKRQMVKDKVVFEVWVTFLVHTKFGRLVRYSYWMRGRCIFVLKKPPHGVLLSTRCNTKRHQNFV</sequence>
<dbReference type="PANTHER" id="PTHR31234:SF42">
    <property type="entry name" value="LATE EMBRYOGENESIS ABUNDANT (LEA) HYDROXYPROLINE-RICH GLYCOPROTEIN FAMILY"/>
    <property type="match status" value="1"/>
</dbReference>
<accession>A0A2P5DMU9</accession>
<feature type="region of interest" description="Disordered" evidence="4">
    <location>
        <begin position="189"/>
        <end position="246"/>
    </location>
</feature>
<protein>
    <submittedName>
        <fullName evidence="6">Late embryogenesis abundant protein</fullName>
    </submittedName>
</protein>
<keyword evidence="2 5" id="KW-0472">Membrane</keyword>
<evidence type="ECO:0000256" key="2">
    <source>
        <dbReference type="ARBA" id="ARBA00023136"/>
    </source>
</evidence>
<dbReference type="EMBL" id="JXTC01000260">
    <property type="protein sequence ID" value="PON74622.1"/>
    <property type="molecule type" value="Genomic_DNA"/>
</dbReference>
<feature type="coiled-coil region" evidence="3">
    <location>
        <begin position="428"/>
        <end position="455"/>
    </location>
</feature>
<feature type="compositionally biased region" description="Basic and acidic residues" evidence="4">
    <location>
        <begin position="23"/>
        <end position="34"/>
    </location>
</feature>
<dbReference type="InParanoid" id="A0A2P5DMU9"/>
<dbReference type="GO" id="GO:0005886">
    <property type="term" value="C:plasma membrane"/>
    <property type="evidence" value="ECO:0007669"/>
    <property type="project" value="TreeGrafter"/>
</dbReference>
<proteinExistence type="predicted"/>
<evidence type="ECO:0000256" key="5">
    <source>
        <dbReference type="SAM" id="Phobius"/>
    </source>
</evidence>
<comment type="caution">
    <text evidence="6">The sequence shown here is derived from an EMBL/GenBank/DDBJ whole genome shotgun (WGS) entry which is preliminary data.</text>
</comment>
<reference evidence="7" key="1">
    <citation type="submission" date="2016-06" db="EMBL/GenBank/DDBJ databases">
        <title>Parallel loss of symbiosis genes in relatives of nitrogen-fixing non-legume Parasponia.</title>
        <authorList>
            <person name="Van Velzen R."/>
            <person name="Holmer R."/>
            <person name="Bu F."/>
            <person name="Rutten L."/>
            <person name="Van Zeijl A."/>
            <person name="Liu W."/>
            <person name="Santuari L."/>
            <person name="Cao Q."/>
            <person name="Sharma T."/>
            <person name="Shen D."/>
            <person name="Roswanjaya Y."/>
            <person name="Wardhani T."/>
            <person name="Kalhor M.S."/>
            <person name="Jansen J."/>
            <person name="Van den Hoogen J."/>
            <person name="Gungor B."/>
            <person name="Hartog M."/>
            <person name="Hontelez J."/>
            <person name="Verver J."/>
            <person name="Yang W.-C."/>
            <person name="Schijlen E."/>
            <person name="Repin R."/>
            <person name="Schilthuizen M."/>
            <person name="Schranz E."/>
            <person name="Heidstra R."/>
            <person name="Miyata K."/>
            <person name="Fedorova E."/>
            <person name="Kohlen W."/>
            <person name="Bisseling T."/>
            <person name="Smit S."/>
            <person name="Geurts R."/>
        </authorList>
    </citation>
    <scope>NUCLEOTIDE SEQUENCE [LARGE SCALE GENOMIC DNA]</scope>
    <source>
        <strain evidence="7">cv. RG33-2</strain>
    </source>
</reference>
<keyword evidence="7" id="KW-1185">Reference proteome</keyword>
<feature type="region of interest" description="Disordered" evidence="4">
    <location>
        <begin position="61"/>
        <end position="83"/>
    </location>
</feature>
<keyword evidence="3" id="KW-0175">Coiled coil</keyword>
<organism evidence="6 7">
    <name type="scientific">Trema orientale</name>
    <name type="common">Charcoal tree</name>
    <name type="synonym">Celtis orientalis</name>
    <dbReference type="NCBI Taxonomy" id="63057"/>
    <lineage>
        <taxon>Eukaryota</taxon>
        <taxon>Viridiplantae</taxon>
        <taxon>Streptophyta</taxon>
        <taxon>Embryophyta</taxon>
        <taxon>Tracheophyta</taxon>
        <taxon>Spermatophyta</taxon>
        <taxon>Magnoliopsida</taxon>
        <taxon>eudicotyledons</taxon>
        <taxon>Gunneridae</taxon>
        <taxon>Pentapetalae</taxon>
        <taxon>rosids</taxon>
        <taxon>fabids</taxon>
        <taxon>Rosales</taxon>
        <taxon>Cannabaceae</taxon>
        <taxon>Trema</taxon>
    </lineage>
</organism>
<dbReference type="AlphaFoldDB" id="A0A2P5DMU9"/>
<keyword evidence="5" id="KW-1133">Transmembrane helix</keyword>
<dbReference type="PANTHER" id="PTHR31234">
    <property type="entry name" value="LATE EMBRYOGENESIS ABUNDANT (LEA) HYDROXYPROLINE-RICH GLYCOPROTEIN FAMILY"/>
    <property type="match status" value="1"/>
</dbReference>
<dbReference type="InterPro" id="IPR044839">
    <property type="entry name" value="NDR1-like"/>
</dbReference>
<feature type="region of interest" description="Disordered" evidence="4">
    <location>
        <begin position="270"/>
        <end position="297"/>
    </location>
</feature>
<keyword evidence="5" id="KW-0812">Transmembrane</keyword>
<dbReference type="STRING" id="63057.A0A2P5DMU9"/>
<feature type="compositionally biased region" description="Basic and acidic residues" evidence="4">
    <location>
        <begin position="189"/>
        <end position="202"/>
    </location>
</feature>
<evidence type="ECO:0000256" key="3">
    <source>
        <dbReference type="SAM" id="Coils"/>
    </source>
</evidence>
<feature type="region of interest" description="Disordered" evidence="4">
    <location>
        <begin position="1"/>
        <end position="46"/>
    </location>
</feature>
<evidence type="ECO:0000256" key="1">
    <source>
        <dbReference type="ARBA" id="ARBA00004370"/>
    </source>
</evidence>
<evidence type="ECO:0000313" key="7">
    <source>
        <dbReference type="Proteomes" id="UP000237000"/>
    </source>
</evidence>
<dbReference type="GO" id="GO:0098542">
    <property type="term" value="P:defense response to other organism"/>
    <property type="evidence" value="ECO:0007669"/>
    <property type="project" value="InterPro"/>
</dbReference>
<feature type="transmembrane region" description="Helical" evidence="5">
    <location>
        <begin position="322"/>
        <end position="343"/>
    </location>
</feature>
<evidence type="ECO:0000256" key="4">
    <source>
        <dbReference type="SAM" id="MobiDB-lite"/>
    </source>
</evidence>
<name>A0A2P5DMU9_TREOI</name>